<dbReference type="RefSeq" id="WP_014217535.1">
    <property type="nucleotide sequence ID" value="NZ_LWBO01000030.1"/>
</dbReference>
<name>A0ABX3NSB3_9BACT</name>
<evidence type="ECO:0000313" key="1">
    <source>
        <dbReference type="EMBL" id="OQP44206.1"/>
    </source>
</evidence>
<organism evidence="1 2">
    <name type="scientific">Niastella koreensis</name>
    <dbReference type="NCBI Taxonomy" id="354356"/>
    <lineage>
        <taxon>Bacteria</taxon>
        <taxon>Pseudomonadati</taxon>
        <taxon>Bacteroidota</taxon>
        <taxon>Chitinophagia</taxon>
        <taxon>Chitinophagales</taxon>
        <taxon>Chitinophagaceae</taxon>
        <taxon>Niastella</taxon>
    </lineage>
</organism>
<proteinExistence type="predicted"/>
<evidence type="ECO:0000313" key="2">
    <source>
        <dbReference type="Proteomes" id="UP000192277"/>
    </source>
</evidence>
<dbReference type="Proteomes" id="UP000192277">
    <property type="component" value="Unassembled WGS sequence"/>
</dbReference>
<accession>A0ABX3NSB3</accession>
<dbReference type="EMBL" id="LWBO01000030">
    <property type="protein sequence ID" value="OQP44206.1"/>
    <property type="molecule type" value="Genomic_DNA"/>
</dbReference>
<gene>
    <name evidence="1" type="ORF">A4D02_35605</name>
</gene>
<reference evidence="1 2" key="1">
    <citation type="submission" date="2016-04" db="EMBL/GenBank/DDBJ databases">
        <authorList>
            <person name="Chen L."/>
            <person name="Zhuang W."/>
            <person name="Wang G."/>
        </authorList>
    </citation>
    <scope>NUCLEOTIDE SEQUENCE [LARGE SCALE GENOMIC DNA]</scope>
    <source>
        <strain evidence="2">GR20</strain>
    </source>
</reference>
<sequence>MVSALFSEQILSSRQPEDDEVIDGIIYPSVGNDYQTDNLAILPECLDKNFKLTGVAEFVIEESFYNKPFQQGDPGAIQVAKVKNVRGAKSISSDGIISW</sequence>
<comment type="caution">
    <text evidence="1">The sequence shown here is derived from an EMBL/GenBank/DDBJ whole genome shotgun (WGS) entry which is preliminary data.</text>
</comment>
<keyword evidence="2" id="KW-1185">Reference proteome</keyword>
<protein>
    <submittedName>
        <fullName evidence="1">Uncharacterized protein</fullName>
    </submittedName>
</protein>